<dbReference type="InterPro" id="IPR027417">
    <property type="entry name" value="P-loop_NTPase"/>
</dbReference>
<protein>
    <recommendedName>
        <fullName evidence="3">Deoxynucleotide monophosphate kinase</fullName>
    </recommendedName>
</protein>
<dbReference type="Gene3D" id="3.40.50.300">
    <property type="entry name" value="P-loop containing nucleotide triphosphate hydrolases"/>
    <property type="match status" value="2"/>
</dbReference>
<proteinExistence type="predicted"/>
<dbReference type="EMBL" id="CP019630">
    <property type="protein sequence ID" value="AQQ02394.1"/>
    <property type="molecule type" value="Genomic_DNA"/>
</dbReference>
<organism evidence="1 2">
    <name type="scientific">Roseibium algicola</name>
    <dbReference type="NCBI Taxonomy" id="2857014"/>
    <lineage>
        <taxon>Bacteria</taxon>
        <taxon>Pseudomonadati</taxon>
        <taxon>Pseudomonadota</taxon>
        <taxon>Alphaproteobacteria</taxon>
        <taxon>Hyphomicrobiales</taxon>
        <taxon>Stappiaceae</taxon>
        <taxon>Roseibium</taxon>
    </lineage>
</organism>
<reference evidence="1 2" key="1">
    <citation type="submission" date="2017-02" db="EMBL/GenBank/DDBJ databases">
        <authorList>
            <person name="Jeong S."/>
        </authorList>
    </citation>
    <scope>NUCLEOTIDE SEQUENCE [LARGE SCALE GENOMIC DNA]</scope>
    <source>
        <strain evidence="1 2">RMAR6-6</strain>
    </source>
</reference>
<dbReference type="Pfam" id="PF21448">
    <property type="entry name" value="DNMK"/>
    <property type="match status" value="1"/>
</dbReference>
<name>A0ABN4WPE4_9HYPH</name>
<sequence length="182" mass="20051">MIIGLAGRIGCGKSTVAEYLESKNGFKRHRMADPLKNMLRTLGLSDLHIEGNLKQVPTSLLGGKTPRFAMQTLGTEWGREMISPDIWTNAWKENLPAGDVVCEDVRFSNEADAVRSVGGIVVRILRGEDDEAILHPSELMDFKADFIVVNHDTIDNLCAQVMSFIDHVQSGAHTETFGSLRA</sequence>
<keyword evidence="2" id="KW-1185">Reference proteome</keyword>
<dbReference type="Proteomes" id="UP000188174">
    <property type="component" value="Chromosome"/>
</dbReference>
<dbReference type="InterPro" id="IPR048444">
    <property type="entry name" value="DNMK"/>
</dbReference>
<dbReference type="SUPFAM" id="SSF52540">
    <property type="entry name" value="P-loop containing nucleoside triphosphate hydrolases"/>
    <property type="match status" value="1"/>
</dbReference>
<gene>
    <name evidence="1" type="ORF">B0E33_01315</name>
</gene>
<accession>A0ABN4WPE4</accession>
<evidence type="ECO:0008006" key="3">
    <source>
        <dbReference type="Google" id="ProtNLM"/>
    </source>
</evidence>
<evidence type="ECO:0000313" key="2">
    <source>
        <dbReference type="Proteomes" id="UP000188174"/>
    </source>
</evidence>
<evidence type="ECO:0000313" key="1">
    <source>
        <dbReference type="EMBL" id="AQQ02394.1"/>
    </source>
</evidence>
<dbReference type="RefSeq" id="WP_077290180.1">
    <property type="nucleotide sequence ID" value="NZ_CP019630.1"/>
</dbReference>